<keyword evidence="4 7" id="KW-0472">Membrane</keyword>
<dbReference type="InterPro" id="IPR009030">
    <property type="entry name" value="Growth_fac_rcpt_cys_sf"/>
</dbReference>
<protein>
    <submittedName>
        <fullName evidence="9">Neurohypophysial n-terminal domain containing protein</fullName>
    </submittedName>
</protein>
<evidence type="ECO:0000256" key="7">
    <source>
        <dbReference type="SAM" id="Phobius"/>
    </source>
</evidence>
<dbReference type="InterPro" id="IPR000742">
    <property type="entry name" value="EGF"/>
</dbReference>
<evidence type="ECO:0000256" key="1">
    <source>
        <dbReference type="ARBA" id="ARBA00004370"/>
    </source>
</evidence>
<dbReference type="PROSITE" id="PS50026">
    <property type="entry name" value="EGF_3"/>
    <property type="match status" value="1"/>
</dbReference>
<keyword evidence="3 7" id="KW-1133">Transmembrane helix</keyword>
<dbReference type="Gene3D" id="2.60.220.50">
    <property type="match status" value="1"/>
</dbReference>
<dbReference type="PROSITE" id="PS00022">
    <property type="entry name" value="EGF_1"/>
    <property type="match status" value="1"/>
</dbReference>
<accession>A0A078AQD0</accession>
<dbReference type="SUPFAM" id="SSF49899">
    <property type="entry name" value="Concanavalin A-like lectins/glucanases"/>
    <property type="match status" value="1"/>
</dbReference>
<dbReference type="InterPro" id="IPR013320">
    <property type="entry name" value="ConA-like_dom_sf"/>
</dbReference>
<evidence type="ECO:0000313" key="9">
    <source>
        <dbReference type="EMBL" id="CDW84369.1"/>
    </source>
</evidence>
<dbReference type="PANTHER" id="PTHR15332:SF175">
    <property type="entry name" value="PROPROTEIN CONVERTASE SUBTILISIN_KEXIN TYPE 5-LIKE"/>
    <property type="match status" value="1"/>
</dbReference>
<keyword evidence="6" id="KW-0245">EGF-like domain</keyword>
<feature type="transmembrane region" description="Helical" evidence="7">
    <location>
        <begin position="1883"/>
        <end position="1903"/>
    </location>
</feature>
<evidence type="ECO:0000256" key="5">
    <source>
        <dbReference type="ARBA" id="ARBA00023157"/>
    </source>
</evidence>
<evidence type="ECO:0000256" key="4">
    <source>
        <dbReference type="ARBA" id="ARBA00023136"/>
    </source>
</evidence>
<dbReference type="InterPro" id="IPR006212">
    <property type="entry name" value="Furin_repeat"/>
</dbReference>
<sequence>MIGFQNNNKTWILKQQATAYTINTGINTYKHQPTISVYENLKYNEDDDSKVLRSNEITFWAVDQTKYSLDDFFERYYGITFKMFSTYQSVYLVDFYATQLRDTQTSTWAANYNNSFASQQMLSSKIKWFNSAKYKQLCHPGYRNNHDQNKCVQCQSPCKECSFQSESKCMSCPFGYVLSNYDCTPVECTKGQYFDMEIGNCKACPAPCTTCDDNQKCTYCVSGYKYVDDGSKQCLLNTDPCPGNTYIDPDGFPICRKCGDGCYNCTDSTTCLNCYSGFFLTNGKCEFQKCPPGTYNDTTAISCKNCSSGCDNCFSSTTCNQCQEGYYNQNGQCKTSCPVGHFKNGISNACQKCQADCLTCQDNNYTCTSCATGSYLYQNRCIKSCPLIGYFYNTVSKECTACDPKCEMCIASATDCVSCKTGYLQLDRKCQANCDDKYYATTTKCYPCDISCSQCQGSTNTQCQACNNGYYLMGSSCISSCPLPYFGDPSTRQCSDCRYYCDRCTGFSNCNQCKYGYIPTANGLDCNGEYFLKTSQTQRLELPINPSKISATIPLIQATVEIWFKSDNILSSNTEVILGMTPYKLRKKQGVNLIQLIYQGQLFYCENVNAEMKSDLWYHFAFTLNQANKALKCYFDGESYDIGTTLPSLIASDIVRPEELVLGGTTSVTGFEKNFNGLLREFRFWNITRSDFDVKHFRYIDVGSYSIKMIAYWKLDEKNDGSVTKYKDSASGSLTLDPQTISPALSVQTMQQMKEVYLKTCSEGYYPQYDEKKGYFQCKLCNSQCKNCKGPNANDCTDCNLPQKLIQDSHTCVILEKCPDEFYQDEQSGLCFKCNQFCKNCIANSNNCPQCKVGFFREYQGIGCVDKCPNGMYGNYQTQECLVNPRVDYLTPPNQEILAHGSIIELQADFTMLNDENIKMYNYGWKVIKNNGQIDISVDAVKQYYQTSLKKVRLDNNIIRPNNWYTITFYVSGNDSFVKGMYSHITHQIYIGMPPRGGKCQISPLIGIAQVTQFSIKQMQWVDEEPLYRYDYFYSTDGGQIYIPIETDDIDLQSINHTFTSTYDKYTEVRIRCQVTNTKGFSNMANTIITLERKSNANAFNDLKSINPENLDTELEFIQAVHQLKLISKDLGDLDDIDYRNFDPKLEKSQCNSKQCYNRGNCIYLSFSKQYYCNCTAPYSGQNCSFADQAQQNMIKTLVEEISISYSNLPSKGYELEFLKLCSFYTDQINEASFGVLLSILNYKIINQREEGTLNDDAIVTNLNILSNLIEYLRQQQVMYNVTKSTAVKNIQLFELLQQSLETFEILRQQSLNQINNLTPEKQFISRMLSYKQIMINQESLINIQASNSTKKNQKTWIKISPINFQGMTVNVPLEQNFIVETIEYAFNPYQIINTQNVAGNIFDIKFYNASSGSQAFINNLTNGFQLSFPILDNYNLSEFMNQYNDLSPYKAIQNLQRTKMLAASNLSCIYWDNLISKWSKNGCVLLGNDKTHIQCSCNHLTSFSIQFKTPNVASTQIEQKSEKYQPSQFTEGGEISLTDLRVPLKYYMKNLQELLQHKQPDPLEFFLKPGIYVIVIFWFMYITGVVYYSGRDQKRRYKMTKSQNRDDLAEITNPNDQNLMDIIKELIVKDYTKKKEKIDLKTLESPPKIKNKQGSSMSLLNVNRSGSKNKPYEIVLEELEISDTNEQRNSLSVSPQEPQDSKTKIFEFKMYEDLSPSSKKQYKKRAQKKILGRVGSVSERARRFFKKILKNFDEPAERKNQFFYESLKSTLWMGLMSTTSKVAPRHVRLTLLYLYVSLHLIISSCIYIFGYSDQIQELVKEEMISYAFGAIFTLVIPWIICVPVALIFRMPLSVRRQLEGVKTRKINMAFIELDQQMSARYAIGYFICYTIYILMTLIVIFFNYVYPSDYCLKWFYQLIVIYFLDLIIFTFGYAGFQLINAIIAMKLKFYYRVWAFFEIIRYYKNLRG</sequence>
<feature type="disulfide bond" evidence="6">
    <location>
        <begin position="1156"/>
        <end position="1173"/>
    </location>
</feature>
<evidence type="ECO:0000256" key="3">
    <source>
        <dbReference type="ARBA" id="ARBA00022989"/>
    </source>
</evidence>
<comment type="caution">
    <text evidence="6">Lacks conserved residue(s) required for the propagation of feature annotation.</text>
</comment>
<dbReference type="Proteomes" id="UP000039865">
    <property type="component" value="Unassembled WGS sequence"/>
</dbReference>
<comment type="subcellular location">
    <subcellularLocation>
        <location evidence="1">Membrane</location>
    </subcellularLocation>
</comment>
<dbReference type="GO" id="GO:0016020">
    <property type="term" value="C:membrane"/>
    <property type="evidence" value="ECO:0007669"/>
    <property type="project" value="UniProtKB-SubCell"/>
</dbReference>
<dbReference type="SUPFAM" id="SSF57184">
    <property type="entry name" value="Growth factor receptor domain"/>
    <property type="match status" value="4"/>
</dbReference>
<keyword evidence="2 7" id="KW-0812">Transmembrane</keyword>
<gene>
    <name evidence="9" type="primary">Contig9147.g9792</name>
    <name evidence="9" type="ORF">STYLEM_13430</name>
</gene>
<keyword evidence="5 6" id="KW-1015">Disulfide bond</keyword>
<keyword evidence="10" id="KW-1185">Reference proteome</keyword>
<organism evidence="9 10">
    <name type="scientific">Stylonychia lemnae</name>
    <name type="common">Ciliate</name>
    <dbReference type="NCBI Taxonomy" id="5949"/>
    <lineage>
        <taxon>Eukaryota</taxon>
        <taxon>Sar</taxon>
        <taxon>Alveolata</taxon>
        <taxon>Ciliophora</taxon>
        <taxon>Intramacronucleata</taxon>
        <taxon>Spirotrichea</taxon>
        <taxon>Stichotrichia</taxon>
        <taxon>Sporadotrichida</taxon>
        <taxon>Oxytrichidae</taxon>
        <taxon>Stylonychinae</taxon>
        <taxon>Stylonychia</taxon>
    </lineage>
</organism>
<dbReference type="Pfam" id="PF01825">
    <property type="entry name" value="GPS"/>
    <property type="match status" value="1"/>
</dbReference>
<dbReference type="InterPro" id="IPR000203">
    <property type="entry name" value="GPS"/>
</dbReference>
<dbReference type="SUPFAM" id="SSF57196">
    <property type="entry name" value="EGF/Laminin"/>
    <property type="match status" value="1"/>
</dbReference>
<dbReference type="InterPro" id="IPR046338">
    <property type="entry name" value="GAIN_dom_sf"/>
</dbReference>
<dbReference type="SMART" id="SM00261">
    <property type="entry name" value="FU"/>
    <property type="match status" value="10"/>
</dbReference>
<dbReference type="SMART" id="SM00181">
    <property type="entry name" value="EGF"/>
    <property type="match status" value="9"/>
</dbReference>
<dbReference type="Gene3D" id="2.10.220.10">
    <property type="entry name" value="Hormone Receptor, Insulin-like Growth Factor Receptor 1, Chain A, domain 2"/>
    <property type="match status" value="7"/>
</dbReference>
<dbReference type="CDD" id="cd00064">
    <property type="entry name" value="FU"/>
    <property type="match status" value="5"/>
</dbReference>
<feature type="disulfide bond" evidence="6">
    <location>
        <begin position="1175"/>
        <end position="1184"/>
    </location>
</feature>
<dbReference type="Gene3D" id="2.60.120.200">
    <property type="match status" value="1"/>
</dbReference>
<dbReference type="EMBL" id="CCKQ01012736">
    <property type="protein sequence ID" value="CDW84369.1"/>
    <property type="molecule type" value="Genomic_DNA"/>
</dbReference>
<feature type="domain" description="EGF-like" evidence="8">
    <location>
        <begin position="1147"/>
        <end position="1185"/>
    </location>
</feature>
<proteinExistence type="predicted"/>
<evidence type="ECO:0000256" key="2">
    <source>
        <dbReference type="ARBA" id="ARBA00022692"/>
    </source>
</evidence>
<feature type="transmembrane region" description="Helical" evidence="7">
    <location>
        <begin position="1915"/>
        <end position="1937"/>
    </location>
</feature>
<dbReference type="Pfam" id="PF13385">
    <property type="entry name" value="Laminin_G_3"/>
    <property type="match status" value="1"/>
</dbReference>
<evidence type="ECO:0000313" key="10">
    <source>
        <dbReference type="Proteomes" id="UP000039865"/>
    </source>
</evidence>
<feature type="transmembrane region" description="Helical" evidence="7">
    <location>
        <begin position="1824"/>
        <end position="1849"/>
    </location>
</feature>
<dbReference type="InParanoid" id="A0A078AQD0"/>
<evidence type="ECO:0000256" key="6">
    <source>
        <dbReference type="PROSITE-ProRule" id="PRU00076"/>
    </source>
</evidence>
<dbReference type="OrthoDB" id="311164at2759"/>
<feature type="transmembrane region" description="Helical" evidence="7">
    <location>
        <begin position="1571"/>
        <end position="1590"/>
    </location>
</feature>
<name>A0A078AQD0_STYLE</name>
<evidence type="ECO:0000259" key="8">
    <source>
        <dbReference type="PROSITE" id="PS50026"/>
    </source>
</evidence>
<feature type="transmembrane region" description="Helical" evidence="7">
    <location>
        <begin position="1792"/>
        <end position="1812"/>
    </location>
</feature>
<dbReference type="SMART" id="SM00303">
    <property type="entry name" value="GPS"/>
    <property type="match status" value="1"/>
</dbReference>
<dbReference type="OMA" id="MCIASAT"/>
<reference evidence="9 10" key="1">
    <citation type="submission" date="2014-06" db="EMBL/GenBank/DDBJ databases">
        <authorList>
            <person name="Swart Estienne"/>
        </authorList>
    </citation>
    <scope>NUCLEOTIDE SEQUENCE [LARGE SCALE GENOMIC DNA]</scope>
    <source>
        <strain evidence="9 10">130c</strain>
    </source>
</reference>
<dbReference type="SMART" id="SM01411">
    <property type="entry name" value="Ephrin_rec_like"/>
    <property type="match status" value="5"/>
</dbReference>
<dbReference type="PROSITE" id="PS01186">
    <property type="entry name" value="EGF_2"/>
    <property type="match status" value="1"/>
</dbReference>
<dbReference type="PANTHER" id="PTHR15332">
    <property type="entry name" value="PROPROTEIN CONVERTASE SUBTILISIN_KEXIN TYPE 5-LIKE"/>
    <property type="match status" value="1"/>
</dbReference>